<evidence type="ECO:0000259" key="11">
    <source>
        <dbReference type="PROSITE" id="PS50010"/>
    </source>
</evidence>
<feature type="compositionally biased region" description="Low complexity" evidence="9">
    <location>
        <begin position="171"/>
        <end position="181"/>
    </location>
</feature>
<dbReference type="SMART" id="SM00325">
    <property type="entry name" value="RhoGEF"/>
    <property type="match status" value="1"/>
</dbReference>
<dbReference type="GO" id="GO:0005856">
    <property type="term" value="C:cytoskeleton"/>
    <property type="evidence" value="ECO:0007669"/>
    <property type="project" value="UniProtKB-SubCell"/>
</dbReference>
<keyword evidence="5 8" id="KW-0863">Zinc-finger</keyword>
<dbReference type="SMART" id="SM00064">
    <property type="entry name" value="FYVE"/>
    <property type="match status" value="1"/>
</dbReference>
<dbReference type="EMBL" id="CAJFCJ010000024">
    <property type="protein sequence ID" value="CAD5124915.1"/>
    <property type="molecule type" value="Genomic_DNA"/>
</dbReference>
<reference evidence="13 14" key="1">
    <citation type="submission" date="2020-08" db="EMBL/GenBank/DDBJ databases">
        <authorList>
            <person name="Hejnol A."/>
        </authorList>
    </citation>
    <scope>NUCLEOTIDE SEQUENCE [LARGE SCALE GENOMIC DNA]</scope>
</reference>
<dbReference type="InterPro" id="IPR017455">
    <property type="entry name" value="Znf_FYVE-rel"/>
</dbReference>
<feature type="compositionally biased region" description="Basic and acidic residues" evidence="9">
    <location>
        <begin position="155"/>
        <end position="168"/>
    </location>
</feature>
<dbReference type="PROSITE" id="PS50010">
    <property type="entry name" value="DH_2"/>
    <property type="match status" value="1"/>
</dbReference>
<evidence type="ECO:0000259" key="12">
    <source>
        <dbReference type="PROSITE" id="PS50178"/>
    </source>
</evidence>
<keyword evidence="4" id="KW-0479">Metal-binding</keyword>
<dbReference type="GO" id="GO:0005737">
    <property type="term" value="C:cytoplasm"/>
    <property type="evidence" value="ECO:0007669"/>
    <property type="project" value="TreeGrafter"/>
</dbReference>
<dbReference type="Proteomes" id="UP000549394">
    <property type="component" value="Unassembled WGS sequence"/>
</dbReference>
<dbReference type="Pfam" id="PF01363">
    <property type="entry name" value="FYVE"/>
    <property type="match status" value="1"/>
</dbReference>
<dbReference type="PROSITE" id="PS50178">
    <property type="entry name" value="ZF_FYVE"/>
    <property type="match status" value="1"/>
</dbReference>
<dbReference type="SMART" id="SM00233">
    <property type="entry name" value="PH"/>
    <property type="match status" value="2"/>
</dbReference>
<dbReference type="PANTHER" id="PTHR12673:SF267">
    <property type="entry name" value="PROTEIN CBG10230"/>
    <property type="match status" value="1"/>
</dbReference>
<dbReference type="InterPro" id="IPR000219">
    <property type="entry name" value="DH_dom"/>
</dbReference>
<evidence type="ECO:0000313" key="13">
    <source>
        <dbReference type="EMBL" id="CAD5124915.1"/>
    </source>
</evidence>
<evidence type="ECO:0000256" key="8">
    <source>
        <dbReference type="PROSITE-ProRule" id="PRU00091"/>
    </source>
</evidence>
<feature type="domain" description="PH" evidence="10">
    <location>
        <begin position="672"/>
        <end position="798"/>
    </location>
</feature>
<evidence type="ECO:0000256" key="7">
    <source>
        <dbReference type="ARBA" id="ARBA00023212"/>
    </source>
</evidence>
<dbReference type="GO" id="GO:0008270">
    <property type="term" value="F:zinc ion binding"/>
    <property type="evidence" value="ECO:0007669"/>
    <property type="project" value="UniProtKB-KW"/>
</dbReference>
<dbReference type="InterPro" id="IPR011993">
    <property type="entry name" value="PH-like_dom_sf"/>
</dbReference>
<keyword evidence="3" id="KW-0344">Guanine-nucleotide releasing factor</keyword>
<comment type="caution">
    <text evidence="13">The sequence shown here is derived from an EMBL/GenBank/DDBJ whole genome shotgun (WGS) entry which is preliminary data.</text>
</comment>
<feature type="domain" description="FYVE-type" evidence="12">
    <location>
        <begin position="549"/>
        <end position="610"/>
    </location>
</feature>
<evidence type="ECO:0000256" key="6">
    <source>
        <dbReference type="ARBA" id="ARBA00022833"/>
    </source>
</evidence>
<gene>
    <name evidence="13" type="ORF">DGYR_LOCUS12387</name>
</gene>
<dbReference type="PANTHER" id="PTHR12673">
    <property type="entry name" value="FACIOGENITAL DYSPLASIA PROTEIN"/>
    <property type="match status" value="1"/>
</dbReference>
<protein>
    <submittedName>
        <fullName evidence="13">DgyrCDS13161</fullName>
    </submittedName>
</protein>
<dbReference type="PROSITE" id="PS50003">
    <property type="entry name" value="PH_DOMAIN"/>
    <property type="match status" value="1"/>
</dbReference>
<feature type="domain" description="DH" evidence="11">
    <location>
        <begin position="212"/>
        <end position="403"/>
    </location>
</feature>
<feature type="compositionally biased region" description="Polar residues" evidence="9">
    <location>
        <begin position="1"/>
        <end position="19"/>
    </location>
</feature>
<comment type="subcellular location">
    <subcellularLocation>
        <location evidence="1">Cytoplasm</location>
        <location evidence="1">Cytoskeleton</location>
    </subcellularLocation>
</comment>
<dbReference type="Gene3D" id="3.30.40.10">
    <property type="entry name" value="Zinc/RING finger domain, C3HC4 (zinc finger)"/>
    <property type="match status" value="1"/>
</dbReference>
<keyword evidence="7" id="KW-0206">Cytoskeleton</keyword>
<evidence type="ECO:0000256" key="1">
    <source>
        <dbReference type="ARBA" id="ARBA00004245"/>
    </source>
</evidence>
<dbReference type="InterPro" id="IPR051092">
    <property type="entry name" value="FYVE_RhoGEF_PH"/>
</dbReference>
<feature type="region of interest" description="Disordered" evidence="9">
    <location>
        <begin position="142"/>
        <end position="181"/>
    </location>
</feature>
<dbReference type="AlphaFoldDB" id="A0A7I8W9U7"/>
<evidence type="ECO:0000256" key="3">
    <source>
        <dbReference type="ARBA" id="ARBA00022658"/>
    </source>
</evidence>
<dbReference type="Pfam" id="PF00621">
    <property type="entry name" value="RhoGEF"/>
    <property type="match status" value="1"/>
</dbReference>
<dbReference type="SUPFAM" id="SSF48065">
    <property type="entry name" value="DBL homology domain (DH-domain)"/>
    <property type="match status" value="1"/>
</dbReference>
<evidence type="ECO:0000256" key="9">
    <source>
        <dbReference type="SAM" id="MobiDB-lite"/>
    </source>
</evidence>
<dbReference type="SUPFAM" id="SSF57903">
    <property type="entry name" value="FYVE/PHD zinc finger"/>
    <property type="match status" value="1"/>
</dbReference>
<dbReference type="InterPro" id="IPR035899">
    <property type="entry name" value="DBL_dom_sf"/>
</dbReference>
<evidence type="ECO:0000313" key="14">
    <source>
        <dbReference type="Proteomes" id="UP000549394"/>
    </source>
</evidence>
<evidence type="ECO:0000259" key="10">
    <source>
        <dbReference type="PROSITE" id="PS50003"/>
    </source>
</evidence>
<dbReference type="GO" id="GO:0005085">
    <property type="term" value="F:guanyl-nucleotide exchange factor activity"/>
    <property type="evidence" value="ECO:0007669"/>
    <property type="project" value="UniProtKB-KW"/>
</dbReference>
<dbReference type="InterPro" id="IPR011011">
    <property type="entry name" value="Znf_FYVE_PHD"/>
</dbReference>
<organism evidence="13 14">
    <name type="scientific">Dimorphilus gyrociliatus</name>
    <dbReference type="NCBI Taxonomy" id="2664684"/>
    <lineage>
        <taxon>Eukaryota</taxon>
        <taxon>Metazoa</taxon>
        <taxon>Spiralia</taxon>
        <taxon>Lophotrochozoa</taxon>
        <taxon>Annelida</taxon>
        <taxon>Polychaeta</taxon>
        <taxon>Polychaeta incertae sedis</taxon>
        <taxon>Dinophilidae</taxon>
        <taxon>Dimorphilus</taxon>
    </lineage>
</organism>
<accession>A0A7I8W9U7</accession>
<name>A0A7I8W9U7_9ANNE</name>
<feature type="region of interest" description="Disordered" evidence="9">
    <location>
        <begin position="86"/>
        <end position="118"/>
    </location>
</feature>
<dbReference type="InterPro" id="IPR001849">
    <property type="entry name" value="PH_domain"/>
</dbReference>
<dbReference type="OrthoDB" id="245697at2759"/>
<evidence type="ECO:0000256" key="4">
    <source>
        <dbReference type="ARBA" id="ARBA00022723"/>
    </source>
</evidence>
<sequence>MLKQNDLSEPNEVNNNSSTKLDKPPLKPKPKITRSPATDIKETTFSNDVFTEIKPRIDSYSSKLSIGKDPPSGILASDMGCVFGVNRQLNDDDENNESSDSKDDSLLDDSTAPTLPKPGLVKDRIRIFGACEAKANSYNSKLHVPNTLQKPAELTLRRKSDSNNDPMKRLSTNSSSSGNSSFSYRIYEDMEEEFPNDSEREDAEKRSKKEYRCHSLRMELLETEKTMFRRYDYLIKKLPEKWENYREKHNISPIEGFEERLLKFLETLYLCSETLIADLEKRMQSEWKKKPYILDVILNIGPYLKCYTPYLAKWEAEVSPLAHLKKENQHFCKFADMRDLEVRELNLGFNLEEVFKAPTFRLMKYPILLENYKSYLEPHMEDYNYIDTAIRITKAAAEHSNITLGARNDYKECLKWQRQIIDYDKIPEKLRKFVHFGQVKKFCRSVKQDRYLLLFSDVLLVLREIITGQYKCPQYFDWTVDGVGKIDFELKDNPLAFTIASKKLAMKFEALDEQSFNCWREKLQKVLDTDDRHQGDEGETEEPKPWINDQEVTKCQACSKKFKIINRRHHCRRCGKIFCGACSDGSAPLDDDKYKGKIKRVCYVCYAILLGEHEKKYRELRSLANSPGINMGEIQRIYQSIINKFKRPSIIIDYETALQKLKDQEKAAISRECDKSSFLFYRRGVNNTKWEKKWVVLIDEVLYLYGAPQDSKAEETIPLLSWKLNFTPRSEESQYSGATRPRKGSVAKDLASHFNSNFSTMDSRTEFSLFHKNVPAINLKADQSIAEEWITKIQDVLSKYDPA</sequence>
<keyword evidence="2" id="KW-0963">Cytoplasm</keyword>
<keyword evidence="14" id="KW-1185">Reference proteome</keyword>
<evidence type="ECO:0000256" key="5">
    <source>
        <dbReference type="ARBA" id="ARBA00022771"/>
    </source>
</evidence>
<dbReference type="InterPro" id="IPR013083">
    <property type="entry name" value="Znf_RING/FYVE/PHD"/>
</dbReference>
<dbReference type="Gene3D" id="1.20.900.10">
    <property type="entry name" value="Dbl homology (DH) domain"/>
    <property type="match status" value="1"/>
</dbReference>
<proteinExistence type="predicted"/>
<feature type="region of interest" description="Disordered" evidence="9">
    <location>
        <begin position="1"/>
        <end position="45"/>
    </location>
</feature>
<dbReference type="InterPro" id="IPR000306">
    <property type="entry name" value="Znf_FYVE"/>
</dbReference>
<dbReference type="SUPFAM" id="SSF50729">
    <property type="entry name" value="PH domain-like"/>
    <property type="match status" value="2"/>
</dbReference>
<keyword evidence="6" id="KW-0862">Zinc</keyword>
<evidence type="ECO:0000256" key="2">
    <source>
        <dbReference type="ARBA" id="ARBA00022490"/>
    </source>
</evidence>
<dbReference type="Gene3D" id="2.30.29.30">
    <property type="entry name" value="Pleckstrin-homology domain (PH domain)/Phosphotyrosine-binding domain (PTB)"/>
    <property type="match status" value="2"/>
</dbReference>